<dbReference type="EMBL" id="CAKMRJ010005745">
    <property type="protein sequence ID" value="CAH1453850.1"/>
    <property type="molecule type" value="Genomic_DNA"/>
</dbReference>
<keyword evidence="3" id="KW-1185">Reference proteome</keyword>
<evidence type="ECO:0000256" key="1">
    <source>
        <dbReference type="SAM" id="MobiDB-lite"/>
    </source>
</evidence>
<sequence>MKDKEESEKEGEEEQETKAKDEESEDEEEAKDEESEDEEEEDSAKKPKAAGRKRRPIRQTDFHTTGPQISAQGNSKRNLKLVTSER</sequence>
<gene>
    <name evidence="2" type="ORF">LVIROSA_LOCUS39064</name>
</gene>
<evidence type="ECO:0000313" key="2">
    <source>
        <dbReference type="EMBL" id="CAH1453850.1"/>
    </source>
</evidence>
<dbReference type="Proteomes" id="UP001157418">
    <property type="component" value="Unassembled WGS sequence"/>
</dbReference>
<reference evidence="2 3" key="1">
    <citation type="submission" date="2022-01" db="EMBL/GenBank/DDBJ databases">
        <authorList>
            <person name="Xiong W."/>
            <person name="Schranz E."/>
        </authorList>
    </citation>
    <scope>NUCLEOTIDE SEQUENCE [LARGE SCALE GENOMIC DNA]</scope>
</reference>
<comment type="caution">
    <text evidence="2">The sequence shown here is derived from an EMBL/GenBank/DDBJ whole genome shotgun (WGS) entry which is preliminary data.</text>
</comment>
<evidence type="ECO:0000313" key="3">
    <source>
        <dbReference type="Proteomes" id="UP001157418"/>
    </source>
</evidence>
<protein>
    <submittedName>
        <fullName evidence="2">Uncharacterized protein</fullName>
    </submittedName>
</protein>
<dbReference type="AlphaFoldDB" id="A0AAU9PU03"/>
<feature type="region of interest" description="Disordered" evidence="1">
    <location>
        <begin position="1"/>
        <end position="86"/>
    </location>
</feature>
<proteinExistence type="predicted"/>
<feature type="compositionally biased region" description="Basic residues" evidence="1">
    <location>
        <begin position="46"/>
        <end position="57"/>
    </location>
</feature>
<name>A0AAU9PU03_9ASTR</name>
<organism evidence="2 3">
    <name type="scientific">Lactuca virosa</name>
    <dbReference type="NCBI Taxonomy" id="75947"/>
    <lineage>
        <taxon>Eukaryota</taxon>
        <taxon>Viridiplantae</taxon>
        <taxon>Streptophyta</taxon>
        <taxon>Embryophyta</taxon>
        <taxon>Tracheophyta</taxon>
        <taxon>Spermatophyta</taxon>
        <taxon>Magnoliopsida</taxon>
        <taxon>eudicotyledons</taxon>
        <taxon>Gunneridae</taxon>
        <taxon>Pentapetalae</taxon>
        <taxon>asterids</taxon>
        <taxon>campanulids</taxon>
        <taxon>Asterales</taxon>
        <taxon>Asteraceae</taxon>
        <taxon>Cichorioideae</taxon>
        <taxon>Cichorieae</taxon>
        <taxon>Lactucinae</taxon>
        <taxon>Lactuca</taxon>
    </lineage>
</organism>
<feature type="compositionally biased region" description="Acidic residues" evidence="1">
    <location>
        <begin position="22"/>
        <end position="42"/>
    </location>
</feature>
<feature type="compositionally biased region" description="Polar residues" evidence="1">
    <location>
        <begin position="62"/>
        <end position="76"/>
    </location>
</feature>
<accession>A0AAU9PU03</accession>